<dbReference type="InterPro" id="IPR010997">
    <property type="entry name" value="HRDC-like_sf"/>
</dbReference>
<keyword evidence="6" id="KW-0227">DNA damage</keyword>
<dbReference type="InterPro" id="IPR018982">
    <property type="entry name" value="RQC_domain"/>
</dbReference>
<dbReference type="InterPro" id="IPR027417">
    <property type="entry name" value="P-loop_NTPase"/>
</dbReference>
<dbReference type="Pfam" id="PF00270">
    <property type="entry name" value="DEAD"/>
    <property type="match status" value="1"/>
</dbReference>
<evidence type="ECO:0000256" key="9">
    <source>
        <dbReference type="ARBA" id="ARBA00022833"/>
    </source>
</evidence>
<evidence type="ECO:0000256" key="16">
    <source>
        <dbReference type="NCBIfam" id="TIGR01389"/>
    </source>
</evidence>
<dbReference type="EMBL" id="NSKD01000003">
    <property type="protein sequence ID" value="PAU80446.1"/>
    <property type="molecule type" value="Genomic_DNA"/>
</dbReference>
<dbReference type="GO" id="GO:0009378">
    <property type="term" value="F:four-way junction helicase activity"/>
    <property type="evidence" value="ECO:0007669"/>
    <property type="project" value="TreeGrafter"/>
</dbReference>
<dbReference type="FunFam" id="3.40.50.300:FF:000296">
    <property type="entry name" value="ATP-dependent DNA helicase RecQ"/>
    <property type="match status" value="1"/>
</dbReference>
<keyword evidence="11" id="KW-0238">DNA-binding</keyword>
<keyword evidence="12" id="KW-0233">DNA recombination</keyword>
<dbReference type="Pfam" id="PF16124">
    <property type="entry name" value="RecQ_Zn_bind"/>
    <property type="match status" value="1"/>
</dbReference>
<dbReference type="PROSITE" id="PS51192">
    <property type="entry name" value="HELICASE_ATP_BIND_1"/>
    <property type="match status" value="1"/>
</dbReference>
<feature type="domain" description="Helicase ATP-binding" evidence="19">
    <location>
        <begin position="37"/>
        <end position="205"/>
    </location>
</feature>
<evidence type="ECO:0000256" key="14">
    <source>
        <dbReference type="ARBA" id="ARBA00023235"/>
    </source>
</evidence>
<protein>
    <recommendedName>
        <fullName evidence="16">DNA helicase RecQ</fullName>
        <ecNumber evidence="16">5.6.2.4</ecNumber>
    </recommendedName>
</protein>
<dbReference type="GO" id="GO:0006281">
    <property type="term" value="P:DNA repair"/>
    <property type="evidence" value="ECO:0007669"/>
    <property type="project" value="UniProtKB-KW"/>
</dbReference>
<evidence type="ECO:0000256" key="17">
    <source>
        <dbReference type="SAM" id="MobiDB-lite"/>
    </source>
</evidence>
<dbReference type="GO" id="GO:0043590">
    <property type="term" value="C:bacterial nucleoid"/>
    <property type="evidence" value="ECO:0007669"/>
    <property type="project" value="TreeGrafter"/>
</dbReference>
<dbReference type="InterPro" id="IPR044876">
    <property type="entry name" value="HRDC_dom_sf"/>
</dbReference>
<dbReference type="InterPro" id="IPR032284">
    <property type="entry name" value="RecQ_Zn-bd"/>
</dbReference>
<keyword evidence="10" id="KW-0067">ATP-binding</keyword>
<dbReference type="GO" id="GO:0043138">
    <property type="term" value="F:3'-5' DNA helicase activity"/>
    <property type="evidence" value="ECO:0007669"/>
    <property type="project" value="UniProtKB-EC"/>
</dbReference>
<evidence type="ECO:0000256" key="11">
    <source>
        <dbReference type="ARBA" id="ARBA00023125"/>
    </source>
</evidence>
<dbReference type="SMART" id="SM00341">
    <property type="entry name" value="HRDC"/>
    <property type="match status" value="1"/>
</dbReference>
<feature type="region of interest" description="Disordered" evidence="17">
    <location>
        <begin position="520"/>
        <end position="544"/>
    </location>
</feature>
<evidence type="ECO:0000256" key="10">
    <source>
        <dbReference type="ARBA" id="ARBA00022840"/>
    </source>
</evidence>
<dbReference type="GO" id="GO:0016787">
    <property type="term" value="F:hydrolase activity"/>
    <property type="evidence" value="ECO:0007669"/>
    <property type="project" value="UniProtKB-KW"/>
</dbReference>
<dbReference type="InterPro" id="IPR002121">
    <property type="entry name" value="HRDC_dom"/>
</dbReference>
<organism evidence="21 22">
    <name type="scientific">Halovibrio salipaludis</name>
    <dbReference type="NCBI Taxonomy" id="2032626"/>
    <lineage>
        <taxon>Bacteria</taxon>
        <taxon>Pseudomonadati</taxon>
        <taxon>Pseudomonadota</taxon>
        <taxon>Gammaproteobacteria</taxon>
        <taxon>Oceanospirillales</taxon>
        <taxon>Halomonadaceae</taxon>
        <taxon>Halovibrio</taxon>
    </lineage>
</organism>
<keyword evidence="9" id="KW-0862">Zinc</keyword>
<evidence type="ECO:0000313" key="22">
    <source>
        <dbReference type="Proteomes" id="UP000218896"/>
    </source>
</evidence>
<dbReference type="SMART" id="SM00487">
    <property type="entry name" value="DEXDc"/>
    <property type="match status" value="1"/>
</dbReference>
<evidence type="ECO:0000256" key="3">
    <source>
        <dbReference type="ARBA" id="ARBA00005446"/>
    </source>
</evidence>
<dbReference type="PROSITE" id="PS50967">
    <property type="entry name" value="HRDC"/>
    <property type="match status" value="1"/>
</dbReference>
<comment type="cofactor">
    <cofactor evidence="1">
        <name>Mg(2+)</name>
        <dbReference type="ChEBI" id="CHEBI:18420"/>
    </cofactor>
</comment>
<feature type="domain" description="Helicase C-terminal" evidence="20">
    <location>
        <begin position="226"/>
        <end position="377"/>
    </location>
</feature>
<feature type="domain" description="HRDC" evidence="18">
    <location>
        <begin position="538"/>
        <end position="615"/>
    </location>
</feature>
<dbReference type="AlphaFoldDB" id="A0A2A2F4S2"/>
<dbReference type="PANTHER" id="PTHR13710">
    <property type="entry name" value="DNA HELICASE RECQ FAMILY MEMBER"/>
    <property type="match status" value="1"/>
</dbReference>
<dbReference type="FunFam" id="1.10.10.10:FF:000175">
    <property type="entry name" value="ATP-dependent DNA helicase RecQ"/>
    <property type="match status" value="1"/>
</dbReference>
<dbReference type="GO" id="GO:0006260">
    <property type="term" value="P:DNA replication"/>
    <property type="evidence" value="ECO:0007669"/>
    <property type="project" value="InterPro"/>
</dbReference>
<dbReference type="RefSeq" id="WP_095617287.1">
    <property type="nucleotide sequence ID" value="NZ_NSKD01000003.1"/>
</dbReference>
<dbReference type="Gene3D" id="3.40.50.300">
    <property type="entry name" value="P-loop containing nucleotide triphosphate hydrolases"/>
    <property type="match status" value="2"/>
</dbReference>
<dbReference type="GO" id="GO:0003677">
    <property type="term" value="F:DNA binding"/>
    <property type="evidence" value="ECO:0007669"/>
    <property type="project" value="UniProtKB-KW"/>
</dbReference>
<dbReference type="EC" id="5.6.2.4" evidence="16"/>
<dbReference type="PROSITE" id="PS51194">
    <property type="entry name" value="HELICASE_CTER"/>
    <property type="match status" value="1"/>
</dbReference>
<dbReference type="InterPro" id="IPR001650">
    <property type="entry name" value="Helicase_C-like"/>
</dbReference>
<dbReference type="InterPro" id="IPR004589">
    <property type="entry name" value="DNA_helicase_ATP-dep_RecQ"/>
</dbReference>
<dbReference type="SUPFAM" id="SSF52540">
    <property type="entry name" value="P-loop containing nucleoside triphosphate hydrolases"/>
    <property type="match status" value="2"/>
</dbReference>
<reference evidence="21 22" key="1">
    <citation type="submission" date="2017-08" db="EMBL/GenBank/DDBJ databases">
        <title>Halovibrio sewagensis sp. nov., isolated from wastewater of high salinity.</title>
        <authorList>
            <person name="Dong X."/>
            <person name="Zhang G."/>
        </authorList>
    </citation>
    <scope>NUCLEOTIDE SEQUENCE [LARGE SCALE GENOMIC DNA]</scope>
    <source>
        <strain evidence="21 22">YL5-2</strain>
    </source>
</reference>
<keyword evidence="8 21" id="KW-0347">Helicase</keyword>
<comment type="cofactor">
    <cofactor evidence="2">
        <name>Zn(2+)</name>
        <dbReference type="ChEBI" id="CHEBI:29105"/>
    </cofactor>
</comment>
<dbReference type="InterPro" id="IPR006293">
    <property type="entry name" value="DNA_helicase_ATP-dep_RecQ_bac"/>
</dbReference>
<dbReference type="InterPro" id="IPR014001">
    <property type="entry name" value="Helicase_ATP-bd"/>
</dbReference>
<evidence type="ECO:0000259" key="19">
    <source>
        <dbReference type="PROSITE" id="PS51192"/>
    </source>
</evidence>
<dbReference type="InterPro" id="IPR011545">
    <property type="entry name" value="DEAD/DEAH_box_helicase_dom"/>
</dbReference>
<keyword evidence="14" id="KW-0413">Isomerase</keyword>
<dbReference type="SUPFAM" id="SSF47819">
    <property type="entry name" value="HRDC-like"/>
    <property type="match status" value="1"/>
</dbReference>
<evidence type="ECO:0000256" key="2">
    <source>
        <dbReference type="ARBA" id="ARBA00001947"/>
    </source>
</evidence>
<gene>
    <name evidence="21" type="primary">recQ</name>
    <name evidence="21" type="ORF">CK501_08340</name>
</gene>
<evidence type="ECO:0000259" key="18">
    <source>
        <dbReference type="PROSITE" id="PS50967"/>
    </source>
</evidence>
<dbReference type="PANTHER" id="PTHR13710:SF105">
    <property type="entry name" value="ATP-DEPENDENT DNA HELICASE Q1"/>
    <property type="match status" value="1"/>
</dbReference>
<dbReference type="Pfam" id="PF00271">
    <property type="entry name" value="Helicase_C"/>
    <property type="match status" value="1"/>
</dbReference>
<dbReference type="SMART" id="SM00490">
    <property type="entry name" value="HELICc"/>
    <property type="match status" value="1"/>
</dbReference>
<accession>A0A2A2F4S2</accession>
<evidence type="ECO:0000256" key="13">
    <source>
        <dbReference type="ARBA" id="ARBA00023204"/>
    </source>
</evidence>
<evidence type="ECO:0000256" key="7">
    <source>
        <dbReference type="ARBA" id="ARBA00022801"/>
    </source>
</evidence>
<comment type="similarity">
    <text evidence="3">Belongs to the helicase family. RecQ subfamily.</text>
</comment>
<dbReference type="GO" id="GO:0006310">
    <property type="term" value="P:DNA recombination"/>
    <property type="evidence" value="ECO:0007669"/>
    <property type="project" value="UniProtKB-UniRule"/>
</dbReference>
<evidence type="ECO:0000313" key="21">
    <source>
        <dbReference type="EMBL" id="PAU80446.1"/>
    </source>
</evidence>
<comment type="catalytic activity">
    <reaction evidence="15">
        <text>Couples ATP hydrolysis with the unwinding of duplex DNA by translocating in the 3'-5' direction.</text>
        <dbReference type="EC" id="5.6.2.4"/>
    </reaction>
</comment>
<dbReference type="GO" id="GO:0046872">
    <property type="term" value="F:metal ion binding"/>
    <property type="evidence" value="ECO:0007669"/>
    <property type="project" value="UniProtKB-KW"/>
</dbReference>
<evidence type="ECO:0000256" key="12">
    <source>
        <dbReference type="ARBA" id="ARBA00023172"/>
    </source>
</evidence>
<name>A0A2A2F4S2_9GAMM</name>
<evidence type="ECO:0000259" key="20">
    <source>
        <dbReference type="PROSITE" id="PS51194"/>
    </source>
</evidence>
<dbReference type="Gene3D" id="1.10.150.80">
    <property type="entry name" value="HRDC domain"/>
    <property type="match status" value="1"/>
</dbReference>
<dbReference type="Pfam" id="PF09382">
    <property type="entry name" value="RQC"/>
    <property type="match status" value="1"/>
</dbReference>
<dbReference type="CDD" id="cd18794">
    <property type="entry name" value="SF2_C_RecQ"/>
    <property type="match status" value="1"/>
</dbReference>
<dbReference type="GO" id="GO:0009432">
    <property type="term" value="P:SOS response"/>
    <property type="evidence" value="ECO:0007669"/>
    <property type="project" value="UniProtKB-UniRule"/>
</dbReference>
<dbReference type="OrthoDB" id="9760034at2"/>
<dbReference type="Proteomes" id="UP000218896">
    <property type="component" value="Unassembled WGS sequence"/>
</dbReference>
<dbReference type="NCBIfam" id="TIGR01389">
    <property type="entry name" value="recQ"/>
    <property type="match status" value="1"/>
</dbReference>
<keyword evidence="13" id="KW-0234">DNA repair</keyword>
<comment type="caution">
    <text evidence="21">The sequence shown here is derived from an EMBL/GenBank/DDBJ whole genome shotgun (WGS) entry which is preliminary data.</text>
</comment>
<dbReference type="Pfam" id="PF00570">
    <property type="entry name" value="HRDC"/>
    <property type="match status" value="1"/>
</dbReference>
<evidence type="ECO:0000256" key="4">
    <source>
        <dbReference type="ARBA" id="ARBA00022723"/>
    </source>
</evidence>
<evidence type="ECO:0000256" key="15">
    <source>
        <dbReference type="ARBA" id="ARBA00034617"/>
    </source>
</evidence>
<dbReference type="InterPro" id="IPR036388">
    <property type="entry name" value="WH-like_DNA-bd_sf"/>
</dbReference>
<evidence type="ECO:0000256" key="5">
    <source>
        <dbReference type="ARBA" id="ARBA00022741"/>
    </source>
</evidence>
<dbReference type="NCBIfam" id="TIGR00614">
    <property type="entry name" value="recQ_fam"/>
    <property type="match status" value="1"/>
</dbReference>
<dbReference type="GO" id="GO:0005524">
    <property type="term" value="F:ATP binding"/>
    <property type="evidence" value="ECO:0007669"/>
    <property type="project" value="UniProtKB-KW"/>
</dbReference>
<evidence type="ECO:0000256" key="6">
    <source>
        <dbReference type="ARBA" id="ARBA00022763"/>
    </source>
</evidence>
<keyword evidence="5" id="KW-0547">Nucleotide-binding</keyword>
<keyword evidence="7" id="KW-0378">Hydrolase</keyword>
<dbReference type="Gene3D" id="1.10.10.10">
    <property type="entry name" value="Winged helix-like DNA-binding domain superfamily/Winged helix DNA-binding domain"/>
    <property type="match status" value="1"/>
</dbReference>
<keyword evidence="22" id="KW-1185">Reference proteome</keyword>
<dbReference type="GO" id="GO:0005737">
    <property type="term" value="C:cytoplasm"/>
    <property type="evidence" value="ECO:0007669"/>
    <property type="project" value="TreeGrafter"/>
</dbReference>
<evidence type="ECO:0000256" key="1">
    <source>
        <dbReference type="ARBA" id="ARBA00001946"/>
    </source>
</evidence>
<dbReference type="CDD" id="cd17920">
    <property type="entry name" value="DEXHc_RecQ"/>
    <property type="match status" value="1"/>
</dbReference>
<evidence type="ECO:0000256" key="8">
    <source>
        <dbReference type="ARBA" id="ARBA00022806"/>
    </source>
</evidence>
<dbReference type="GO" id="GO:0030894">
    <property type="term" value="C:replisome"/>
    <property type="evidence" value="ECO:0007669"/>
    <property type="project" value="TreeGrafter"/>
</dbReference>
<proteinExistence type="inferred from homology"/>
<keyword evidence="4" id="KW-0479">Metal-binding</keyword>
<dbReference type="FunFam" id="3.40.50.300:FF:000156">
    <property type="entry name" value="ATP-dependent DNA helicase recQ"/>
    <property type="match status" value="1"/>
</dbReference>
<dbReference type="SMART" id="SM00956">
    <property type="entry name" value="RQC"/>
    <property type="match status" value="1"/>
</dbReference>
<sequence length="615" mass="68643">MPDHSAAPETDFEQAAHRTLRDVFGYEQFRGRQLEIIQSLVEGRNALVLMPTGGGKSLCYQIPALLRPGLAVVVSPLIALMRDQVEALQHNGVRAACLNSSLDPVMQRDIEQSALEGELDLLYVAPERLLTESMLGLLERAQIGLFAIDEAHCVSQWGHDFRPEYMKLDVLRQRFPQVPRIALTATADQRTREEIGRQLLPDGGETYIASFDRPNIHYRVGLKGNARQQLLAFIQERHAGHSGIVYCMSRKRTESTAEYLSSQGVPAVAYHAGLDNETRQHHQERFLHEDGLVVVATVAFGMGIDKPDVRFVAHLDLPKSIEAYYQETGRAGRDGEPAEAWMVYGLQDVYQVRQMLAESSAGELQQKAERERLEALLSFCEATGCRRQVLLQYFGEPHEGHCGNCDNCLQPPKTWDATDPARKALSCVYRTGQRFGAAHVTYVLMGKTNDRLSRLGHDQLSTFGIGTDLSKQAWHSILRQLLAHGHLQSDPEGHGGLQLAPRCRELLRGEASLELREDILPSSSKRKAAGSGRKAPPDVPDGPQWERLRQFRKELADAEGVPPYIIFHDATLKEMLHAKPKTLDDMATVPGIGQAKLERYGEQFLMLLSELENGS</sequence>